<proteinExistence type="predicted"/>
<dbReference type="Proteomes" id="UP001596103">
    <property type="component" value="Unassembled WGS sequence"/>
</dbReference>
<comment type="caution">
    <text evidence="1">The sequence shown here is derived from an EMBL/GenBank/DDBJ whole genome shotgun (WGS) entry which is preliminary data.</text>
</comment>
<organism evidence="1 2">
    <name type="scientific">Paraburkholderia denitrificans</name>
    <dbReference type="NCBI Taxonomy" id="694025"/>
    <lineage>
        <taxon>Bacteria</taxon>
        <taxon>Pseudomonadati</taxon>
        <taxon>Pseudomonadota</taxon>
        <taxon>Betaproteobacteria</taxon>
        <taxon>Burkholderiales</taxon>
        <taxon>Burkholderiaceae</taxon>
        <taxon>Paraburkholderia</taxon>
    </lineage>
</organism>
<gene>
    <name evidence="1" type="ORF">ACFPTO_13375</name>
</gene>
<protein>
    <submittedName>
        <fullName evidence="1">Uncharacterized protein</fullName>
    </submittedName>
</protein>
<name>A0ABW0J9Y2_9BURK</name>
<evidence type="ECO:0000313" key="2">
    <source>
        <dbReference type="Proteomes" id="UP001596103"/>
    </source>
</evidence>
<reference evidence="2" key="1">
    <citation type="journal article" date="2019" name="Int. J. Syst. Evol. Microbiol.">
        <title>The Global Catalogue of Microorganisms (GCM) 10K type strain sequencing project: providing services to taxonomists for standard genome sequencing and annotation.</title>
        <authorList>
            <consortium name="The Broad Institute Genomics Platform"/>
            <consortium name="The Broad Institute Genome Sequencing Center for Infectious Disease"/>
            <person name="Wu L."/>
            <person name="Ma J."/>
        </authorList>
    </citation>
    <scope>NUCLEOTIDE SEQUENCE [LARGE SCALE GENOMIC DNA]</scope>
    <source>
        <strain evidence="2">CCUG 56042</strain>
    </source>
</reference>
<sequence>MKFDLGVIPDPIIEKLEKTTTHEGFPNARHTRSGRATRYAFKPDWLFETVADGVRTSNAIGN</sequence>
<dbReference type="RefSeq" id="WP_377711821.1">
    <property type="nucleotide sequence ID" value="NZ_JBHSMP010000016.1"/>
</dbReference>
<keyword evidence="2" id="KW-1185">Reference proteome</keyword>
<accession>A0ABW0J9Y2</accession>
<evidence type="ECO:0000313" key="1">
    <source>
        <dbReference type="EMBL" id="MFC5429780.1"/>
    </source>
</evidence>
<dbReference type="EMBL" id="JBHSMP010000016">
    <property type="protein sequence ID" value="MFC5429780.1"/>
    <property type="molecule type" value="Genomic_DNA"/>
</dbReference>